<dbReference type="EMBL" id="CM040975">
    <property type="protein sequence ID" value="MCJ8728757.1"/>
    <property type="molecule type" value="Genomic_DNA"/>
</dbReference>
<evidence type="ECO:0000313" key="2">
    <source>
        <dbReference type="Proteomes" id="UP000830395"/>
    </source>
</evidence>
<organism evidence="1 2">
    <name type="scientific">Pangasius djambal</name>
    <dbReference type="NCBI Taxonomy" id="1691987"/>
    <lineage>
        <taxon>Eukaryota</taxon>
        <taxon>Metazoa</taxon>
        <taxon>Chordata</taxon>
        <taxon>Craniata</taxon>
        <taxon>Vertebrata</taxon>
        <taxon>Euteleostomi</taxon>
        <taxon>Actinopterygii</taxon>
        <taxon>Neopterygii</taxon>
        <taxon>Teleostei</taxon>
        <taxon>Ostariophysi</taxon>
        <taxon>Siluriformes</taxon>
        <taxon>Pangasiidae</taxon>
        <taxon>Pangasius</taxon>
    </lineage>
</organism>
<proteinExistence type="predicted"/>
<gene>
    <name evidence="1" type="ORF">PDJAM_G00008050</name>
</gene>
<keyword evidence="2" id="KW-1185">Reference proteome</keyword>
<evidence type="ECO:0000313" key="1">
    <source>
        <dbReference type="EMBL" id="MCJ8728757.1"/>
    </source>
</evidence>
<comment type="caution">
    <text evidence="1">The sequence shown here is derived from an EMBL/GenBank/DDBJ whole genome shotgun (WGS) entry which is preliminary data.</text>
</comment>
<reference evidence="1" key="1">
    <citation type="submission" date="2020-02" db="EMBL/GenBank/DDBJ databases">
        <title>Genome sequencing of the panga catfish, Pangasius djambal.</title>
        <authorList>
            <person name="Wen M."/>
            <person name="Zahm M."/>
            <person name="Roques C."/>
            <person name="Cabau C."/>
            <person name="Klopp C."/>
            <person name="Donnadieu C."/>
            <person name="Jouanno E."/>
            <person name="Avarre J.-C."/>
            <person name="Campet M."/>
            <person name="Ha T."/>
            <person name="Dugue R."/>
            <person name="Lampietro C."/>
            <person name="Louis A."/>
            <person name="Herpin A."/>
            <person name="Echchiki A."/>
            <person name="Berthelot C."/>
            <person name="Parey E."/>
            <person name="Roest-Crollius H."/>
            <person name="Braasch I."/>
            <person name="Postlethwait J.H."/>
            <person name="Bobe J."/>
            <person name="Montfort J."/>
            <person name="Bouchez O."/>
            <person name="Begum T."/>
            <person name="Schartl M."/>
            <person name="Gustiano R."/>
            <person name="Guiguen Y."/>
        </authorList>
    </citation>
    <scope>NUCLEOTIDE SEQUENCE</scope>
    <source>
        <strain evidence="1">Pdj_M5554</strain>
    </source>
</reference>
<accession>A0ACC5XZG0</accession>
<sequence>MSARAGWPEPDGVTDSSSSPPQTRCVSVLLRTSSQRRVLGHPAARGTLNRSLSLRRPKGSTEGRDSLYLVSVLRLFIAVSSLRRFMTRRSAELAAN</sequence>
<protein>
    <submittedName>
        <fullName evidence="1">Uncharacterized protein</fullName>
    </submittedName>
</protein>
<name>A0ACC5XZG0_9TELE</name>
<dbReference type="Proteomes" id="UP000830395">
    <property type="component" value="Chromosome 1"/>
</dbReference>